<evidence type="ECO:0000313" key="3">
    <source>
        <dbReference type="Proteomes" id="UP001224890"/>
    </source>
</evidence>
<proteinExistence type="predicted"/>
<feature type="compositionally biased region" description="Basic and acidic residues" evidence="1">
    <location>
        <begin position="195"/>
        <end position="211"/>
    </location>
</feature>
<dbReference type="EMBL" id="JAHMHR010000063">
    <property type="protein sequence ID" value="KAK1659230.1"/>
    <property type="molecule type" value="Genomic_DNA"/>
</dbReference>
<name>A0AAJ0AE12_9PEZI</name>
<dbReference type="Proteomes" id="UP001224890">
    <property type="component" value="Unassembled WGS sequence"/>
</dbReference>
<dbReference type="GeneID" id="85457490"/>
<keyword evidence="3" id="KW-1185">Reference proteome</keyword>
<evidence type="ECO:0000256" key="1">
    <source>
        <dbReference type="SAM" id="MobiDB-lite"/>
    </source>
</evidence>
<accession>A0AAJ0AE12</accession>
<protein>
    <submittedName>
        <fullName evidence="2">Uncharacterized protein</fullName>
    </submittedName>
</protein>
<dbReference type="AlphaFoldDB" id="A0AAJ0AE12"/>
<feature type="region of interest" description="Disordered" evidence="1">
    <location>
        <begin position="254"/>
        <end position="276"/>
    </location>
</feature>
<comment type="caution">
    <text evidence="2">The sequence shown here is derived from an EMBL/GenBank/DDBJ whole genome shotgun (WGS) entry which is preliminary data.</text>
</comment>
<reference evidence="2" key="1">
    <citation type="submission" date="2021-06" db="EMBL/GenBank/DDBJ databases">
        <title>Comparative genomics, transcriptomics and evolutionary studies reveal genomic signatures of adaptation to plant cell wall in hemibiotrophic fungi.</title>
        <authorList>
            <consortium name="DOE Joint Genome Institute"/>
            <person name="Baroncelli R."/>
            <person name="Diaz J.F."/>
            <person name="Benocci T."/>
            <person name="Peng M."/>
            <person name="Battaglia E."/>
            <person name="Haridas S."/>
            <person name="Andreopoulos W."/>
            <person name="Labutti K."/>
            <person name="Pangilinan J."/>
            <person name="Floch G.L."/>
            <person name="Makela M.R."/>
            <person name="Henrissat B."/>
            <person name="Grigoriev I.V."/>
            <person name="Crouch J.A."/>
            <person name="De Vries R.P."/>
            <person name="Sukno S.A."/>
            <person name="Thon M.R."/>
        </authorList>
    </citation>
    <scope>NUCLEOTIDE SEQUENCE</scope>
    <source>
        <strain evidence="2">CBS 193.32</strain>
    </source>
</reference>
<gene>
    <name evidence="2" type="ORF">BDP55DRAFT_637112</name>
</gene>
<dbReference type="RefSeq" id="XP_060423994.1">
    <property type="nucleotide sequence ID" value="XM_060572964.1"/>
</dbReference>
<organism evidence="2 3">
    <name type="scientific">Colletotrichum godetiae</name>
    <dbReference type="NCBI Taxonomy" id="1209918"/>
    <lineage>
        <taxon>Eukaryota</taxon>
        <taxon>Fungi</taxon>
        <taxon>Dikarya</taxon>
        <taxon>Ascomycota</taxon>
        <taxon>Pezizomycotina</taxon>
        <taxon>Sordariomycetes</taxon>
        <taxon>Hypocreomycetidae</taxon>
        <taxon>Glomerellales</taxon>
        <taxon>Glomerellaceae</taxon>
        <taxon>Colletotrichum</taxon>
        <taxon>Colletotrichum acutatum species complex</taxon>
    </lineage>
</organism>
<sequence length="377" mass="41686">MALARDPSCLPWGSFSPCFLSRTHCTHPDVPDKKEEMDTRALGSKSSRVYAGPVSLDSADLMLQGLCLTESMLRTLATKTAMVNENDKEVQTRNGMGRAVLSYSCPVPIPLKHDELATTSSLPVGSYQCLFDLGARTRTTDGAFRLKASPEGPGPWIENDGEEQYTVFGMRGMTYVPIPPSMTSSQSNVSTIQCHEQEEQEEKRHRNERSGALESARCGDGTKVLVEAARKNERNVSTTRQIKVSIFNPKRDKLRTHAAQASPLPSTSTDTYLPPGLTLRKKRAGTARHTFPPLLHAPRESLAYCTRYIAPRPCLPSQYNTTLQQWTVMIQASQVAVLYNGSGDTPQALWHGTRSRLLTRPGQAMHVYALHGQISER</sequence>
<evidence type="ECO:0000313" key="2">
    <source>
        <dbReference type="EMBL" id="KAK1659230.1"/>
    </source>
</evidence>
<feature type="region of interest" description="Disordered" evidence="1">
    <location>
        <begin position="192"/>
        <end position="217"/>
    </location>
</feature>